<reference evidence="3 5" key="1">
    <citation type="submission" date="2023-05" db="EMBL/GenBank/DDBJ databases">
        <title>Metabolic capabilities are highly conserved among human nasal-associated Corynebacterium species in pangenomic analyses.</title>
        <authorList>
            <person name="Tran T.H."/>
            <person name="Roberts A.Q."/>
            <person name="Escapa I.F."/>
            <person name="Gao W."/>
            <person name="Conlan S."/>
            <person name="Kong H."/>
            <person name="Segre J.A."/>
            <person name="Kelly M.S."/>
            <person name="Lemon K.P."/>
        </authorList>
    </citation>
    <scope>NUCLEOTIDE SEQUENCE</scope>
    <source>
        <strain evidence="3">KPL2618</strain>
        <strain evidence="2 5">KPL3802</strain>
    </source>
</reference>
<organism evidence="3 4">
    <name type="scientific">Corynebacterium accolens</name>
    <dbReference type="NCBI Taxonomy" id="38284"/>
    <lineage>
        <taxon>Bacteria</taxon>
        <taxon>Bacillati</taxon>
        <taxon>Actinomycetota</taxon>
        <taxon>Actinomycetes</taxon>
        <taxon>Mycobacteriales</taxon>
        <taxon>Corynebacteriaceae</taxon>
        <taxon>Corynebacterium</taxon>
    </lineage>
</organism>
<comment type="caution">
    <text evidence="3">The sequence shown here is derived from an EMBL/GenBank/DDBJ whole genome shotgun (WGS) entry which is preliminary data.</text>
</comment>
<feature type="transmembrane region" description="Helical" evidence="1">
    <location>
        <begin position="85"/>
        <end position="105"/>
    </location>
</feature>
<evidence type="ECO:0000313" key="3">
    <source>
        <dbReference type="EMBL" id="MDK4335814.1"/>
    </source>
</evidence>
<accession>A0AAP4BZZ4</accession>
<dbReference type="Proteomes" id="UP001239414">
    <property type="component" value="Unassembled WGS sequence"/>
</dbReference>
<protein>
    <submittedName>
        <fullName evidence="3">Uncharacterized protein</fullName>
    </submittedName>
</protein>
<sequence length="110" mass="11842">MLKGITYASLGMLAVSSSLWAMYMQDNAFVIMSLLFGPVVTIWQIHLYKVTIPSAVNFIAITTGIVSALGFAVRDDFSNLTKAFLSFGTAGALIAYVGFAVVVIINSRLK</sequence>
<dbReference type="EMBL" id="JASNVU010000015">
    <property type="protein sequence ID" value="MDK4335814.1"/>
    <property type="molecule type" value="Genomic_DNA"/>
</dbReference>
<evidence type="ECO:0000256" key="1">
    <source>
        <dbReference type="SAM" id="Phobius"/>
    </source>
</evidence>
<evidence type="ECO:0000313" key="2">
    <source>
        <dbReference type="EMBL" id="MDK4248606.1"/>
    </source>
</evidence>
<dbReference type="AlphaFoldDB" id="A0AAP4BZZ4"/>
<keyword evidence="1" id="KW-0472">Membrane</keyword>
<proteinExistence type="predicted"/>
<feature type="transmembrane region" description="Helical" evidence="1">
    <location>
        <begin position="5"/>
        <end position="23"/>
    </location>
</feature>
<dbReference type="GeneID" id="81674351"/>
<name>A0AAP4BZZ4_9CORY</name>
<dbReference type="EMBL" id="JASNUO010000015">
    <property type="protein sequence ID" value="MDK4248606.1"/>
    <property type="molecule type" value="Genomic_DNA"/>
</dbReference>
<evidence type="ECO:0000313" key="4">
    <source>
        <dbReference type="Proteomes" id="UP001230317"/>
    </source>
</evidence>
<keyword evidence="1" id="KW-0812">Transmembrane</keyword>
<dbReference type="RefSeq" id="WP_005276599.1">
    <property type="nucleotide sequence ID" value="NZ_CP046605.1"/>
</dbReference>
<evidence type="ECO:0000313" key="5">
    <source>
        <dbReference type="Proteomes" id="UP001239414"/>
    </source>
</evidence>
<feature type="transmembrane region" description="Helical" evidence="1">
    <location>
        <begin position="29"/>
        <end position="48"/>
    </location>
</feature>
<dbReference type="Proteomes" id="UP001230317">
    <property type="component" value="Unassembled WGS sequence"/>
</dbReference>
<keyword evidence="5" id="KW-1185">Reference proteome</keyword>
<gene>
    <name evidence="2" type="ORF">QPX34_11395</name>
    <name evidence="3" type="ORF">QPX58_10390</name>
</gene>
<keyword evidence="1" id="KW-1133">Transmembrane helix</keyword>
<feature type="transmembrane region" description="Helical" evidence="1">
    <location>
        <begin position="55"/>
        <end position="73"/>
    </location>
</feature>